<dbReference type="InterPro" id="IPR036397">
    <property type="entry name" value="RNaseH_sf"/>
</dbReference>
<dbReference type="PANTHER" id="PTHR35004">
    <property type="entry name" value="TRANSPOSASE RV3428C-RELATED"/>
    <property type="match status" value="1"/>
</dbReference>
<protein>
    <submittedName>
        <fullName evidence="2">Transposase</fullName>
    </submittedName>
</protein>
<dbReference type="InterPro" id="IPR001584">
    <property type="entry name" value="Integrase_cat-core"/>
</dbReference>
<proteinExistence type="predicted"/>
<dbReference type="PANTHER" id="PTHR35004:SF7">
    <property type="entry name" value="INTEGRASE PROTEIN"/>
    <property type="match status" value="1"/>
</dbReference>
<dbReference type="Proteomes" id="UP000289166">
    <property type="component" value="Unassembled WGS sequence"/>
</dbReference>
<evidence type="ECO:0000259" key="1">
    <source>
        <dbReference type="PROSITE" id="PS50994"/>
    </source>
</evidence>
<keyword evidence="3" id="KW-1185">Reference proteome</keyword>
<dbReference type="AlphaFoldDB" id="A0A4Q0I8C7"/>
<evidence type="ECO:0000313" key="2">
    <source>
        <dbReference type="EMBL" id="RXE60643.1"/>
    </source>
</evidence>
<dbReference type="EMBL" id="RLII01000001">
    <property type="protein sequence ID" value="RXE60643.1"/>
    <property type="molecule type" value="Genomic_DNA"/>
</dbReference>
<accession>A0A4Q0I8C7</accession>
<feature type="domain" description="Integrase catalytic" evidence="1">
    <location>
        <begin position="51"/>
        <end position="211"/>
    </location>
</feature>
<name>A0A4Q0I8C7_9FIRM</name>
<comment type="caution">
    <text evidence="2">The sequence shown here is derived from an EMBL/GenBank/DDBJ whole genome shotgun (WGS) entry which is preliminary data.</text>
</comment>
<gene>
    <name evidence="2" type="ORF">EFD62_01605</name>
</gene>
<dbReference type="GO" id="GO:0003676">
    <property type="term" value="F:nucleic acid binding"/>
    <property type="evidence" value="ECO:0007669"/>
    <property type="project" value="InterPro"/>
</dbReference>
<dbReference type="RefSeq" id="WP_128705642.1">
    <property type="nucleotide sequence ID" value="NZ_RLII01000001.1"/>
</dbReference>
<dbReference type="OrthoDB" id="3193769at2"/>
<evidence type="ECO:0000313" key="3">
    <source>
        <dbReference type="Proteomes" id="UP000289166"/>
    </source>
</evidence>
<sequence>MVGWPHWHVIIWGRLVVNWILEKVFSLLHRVFFIFFKVGKNLSPFWGIFIDNNTPGDICEFDWGEVKLCIAGVERKYPMAVFTTAYGNYRYARLFAKQKSEFFQEAHAYFFKSIHGNHMTMVYDNMKVAVKSFVGHNERQPTDALLQLSIYYGFKFRFCNAYRGNEKGHVERSVEYIRRKAFAVKDTFIVLKMPIVTLRMYVTGLMISHNR</sequence>
<dbReference type="Gene3D" id="3.30.420.10">
    <property type="entry name" value="Ribonuclease H-like superfamily/Ribonuclease H"/>
    <property type="match status" value="1"/>
</dbReference>
<reference evidence="3" key="1">
    <citation type="submission" date="2018-11" db="EMBL/GenBank/DDBJ databases">
        <title>Genome sequencing of a novel mesophilic and cellulolytic organism within the genus Hungateiclostridium.</title>
        <authorList>
            <person name="Rettenmaier R."/>
            <person name="Liebl W."/>
            <person name="Zverlov V."/>
        </authorList>
    </citation>
    <scope>NUCLEOTIDE SEQUENCE [LARGE SCALE GENOMIC DNA]</scope>
    <source>
        <strain evidence="3">N2K1</strain>
    </source>
</reference>
<organism evidence="2 3">
    <name type="scientific">Acetivibrio mesophilus</name>
    <dbReference type="NCBI Taxonomy" id="2487273"/>
    <lineage>
        <taxon>Bacteria</taxon>
        <taxon>Bacillati</taxon>
        <taxon>Bacillota</taxon>
        <taxon>Clostridia</taxon>
        <taxon>Eubacteriales</taxon>
        <taxon>Oscillospiraceae</taxon>
        <taxon>Acetivibrio</taxon>
    </lineage>
</organism>
<dbReference type="PROSITE" id="PS50994">
    <property type="entry name" value="INTEGRASE"/>
    <property type="match status" value="1"/>
</dbReference>
<dbReference type="GO" id="GO:0015074">
    <property type="term" value="P:DNA integration"/>
    <property type="evidence" value="ECO:0007669"/>
    <property type="project" value="InterPro"/>
</dbReference>